<dbReference type="Proteomes" id="UP001634394">
    <property type="component" value="Unassembled WGS sequence"/>
</dbReference>
<keyword evidence="1" id="KW-0472">Membrane</keyword>
<dbReference type="EMBL" id="JBJQND010000002">
    <property type="protein sequence ID" value="KAL3886027.1"/>
    <property type="molecule type" value="Genomic_DNA"/>
</dbReference>
<feature type="transmembrane region" description="Helical" evidence="1">
    <location>
        <begin position="41"/>
        <end position="65"/>
    </location>
</feature>
<gene>
    <name evidence="3" type="ORF">ACJMK2_026051</name>
    <name evidence="4" type="ORF">ACJMK2_026366</name>
</gene>
<evidence type="ECO:0000313" key="4">
    <source>
        <dbReference type="EMBL" id="KAL3886368.1"/>
    </source>
</evidence>
<keyword evidence="5" id="KW-1185">Reference proteome</keyword>
<evidence type="ECO:0000256" key="1">
    <source>
        <dbReference type="SAM" id="Phobius"/>
    </source>
</evidence>
<proteinExistence type="predicted"/>
<evidence type="ECO:0000313" key="5">
    <source>
        <dbReference type="Proteomes" id="UP001634394"/>
    </source>
</evidence>
<evidence type="ECO:0000256" key="2">
    <source>
        <dbReference type="SAM" id="SignalP"/>
    </source>
</evidence>
<evidence type="ECO:0000313" key="3">
    <source>
        <dbReference type="EMBL" id="KAL3886027.1"/>
    </source>
</evidence>
<name>A0ABD3XLW3_SINWO</name>
<feature type="signal peptide" evidence="2">
    <location>
        <begin position="1"/>
        <end position="25"/>
    </location>
</feature>
<accession>A0ABD3XLW3</accession>
<dbReference type="EMBL" id="JBJQND010000002">
    <property type="protein sequence ID" value="KAL3886368.1"/>
    <property type="molecule type" value="Genomic_DNA"/>
</dbReference>
<comment type="caution">
    <text evidence="3">The sequence shown here is derived from an EMBL/GenBank/DDBJ whole genome shotgun (WGS) entry which is preliminary data.</text>
</comment>
<keyword evidence="2" id="KW-0732">Signal</keyword>
<organism evidence="3 5">
    <name type="scientific">Sinanodonta woodiana</name>
    <name type="common">Chinese pond mussel</name>
    <name type="synonym">Anodonta woodiana</name>
    <dbReference type="NCBI Taxonomy" id="1069815"/>
    <lineage>
        <taxon>Eukaryota</taxon>
        <taxon>Metazoa</taxon>
        <taxon>Spiralia</taxon>
        <taxon>Lophotrochozoa</taxon>
        <taxon>Mollusca</taxon>
        <taxon>Bivalvia</taxon>
        <taxon>Autobranchia</taxon>
        <taxon>Heteroconchia</taxon>
        <taxon>Palaeoheterodonta</taxon>
        <taxon>Unionida</taxon>
        <taxon>Unionoidea</taxon>
        <taxon>Unionidae</taxon>
        <taxon>Unioninae</taxon>
        <taxon>Sinanodonta</taxon>
    </lineage>
</organism>
<reference evidence="3 5" key="1">
    <citation type="submission" date="2024-11" db="EMBL/GenBank/DDBJ databases">
        <title>Chromosome-level genome assembly of the freshwater bivalve Anodonta woodiana.</title>
        <authorList>
            <person name="Chen X."/>
        </authorList>
    </citation>
    <scope>NUCLEOTIDE SEQUENCE [LARGE SCALE GENOMIC DNA]</scope>
    <source>
        <strain evidence="3">MN2024</strain>
        <tissue evidence="3">Gills</tissue>
    </source>
</reference>
<keyword evidence="1" id="KW-0812">Transmembrane</keyword>
<dbReference type="AlphaFoldDB" id="A0ABD3XLW3"/>
<keyword evidence="1" id="KW-1133">Transmembrane helix</keyword>
<feature type="chain" id="PRO_5044725281" evidence="2">
    <location>
        <begin position="26"/>
        <end position="78"/>
    </location>
</feature>
<sequence>MGSSRRHARLTYVFVFLVCYQVSISDCQVTQASSSNNDQMGYIALVVTATVCSVAGCLCCVGFGVCCYQKCYVQGCVV</sequence>
<protein>
    <submittedName>
        <fullName evidence="3">Uncharacterized protein</fullName>
    </submittedName>
</protein>